<evidence type="ECO:0000313" key="3">
    <source>
        <dbReference type="Proteomes" id="UP000299102"/>
    </source>
</evidence>
<dbReference type="EMBL" id="BGZK01000575">
    <property type="protein sequence ID" value="GBP51137.1"/>
    <property type="molecule type" value="Genomic_DNA"/>
</dbReference>
<keyword evidence="3" id="KW-1185">Reference proteome</keyword>
<dbReference type="Proteomes" id="UP000299102">
    <property type="component" value="Unassembled WGS sequence"/>
</dbReference>
<name>A0A4C1WLW7_EUMVA</name>
<comment type="caution">
    <text evidence="2">The sequence shown here is derived from an EMBL/GenBank/DDBJ whole genome shotgun (WGS) entry which is preliminary data.</text>
</comment>
<dbReference type="AlphaFoldDB" id="A0A4C1WLW7"/>
<accession>A0A4C1WLW7</accession>
<organism evidence="2 3">
    <name type="scientific">Eumeta variegata</name>
    <name type="common">Bagworm moth</name>
    <name type="synonym">Eumeta japonica</name>
    <dbReference type="NCBI Taxonomy" id="151549"/>
    <lineage>
        <taxon>Eukaryota</taxon>
        <taxon>Metazoa</taxon>
        <taxon>Ecdysozoa</taxon>
        <taxon>Arthropoda</taxon>
        <taxon>Hexapoda</taxon>
        <taxon>Insecta</taxon>
        <taxon>Pterygota</taxon>
        <taxon>Neoptera</taxon>
        <taxon>Endopterygota</taxon>
        <taxon>Lepidoptera</taxon>
        <taxon>Glossata</taxon>
        <taxon>Ditrysia</taxon>
        <taxon>Tineoidea</taxon>
        <taxon>Psychidae</taxon>
        <taxon>Oiketicinae</taxon>
        <taxon>Eumeta</taxon>
    </lineage>
</organism>
<evidence type="ECO:0000313" key="2">
    <source>
        <dbReference type="EMBL" id="GBP51137.1"/>
    </source>
</evidence>
<sequence length="179" mass="19709">MASDARSMCPPDAQLDEGARVRPRTPGVAARASITCGCSASGAKLKVLWDSKDLQLIYYHGVTRGVCQVRQDDWGVTAHPSVNVHVYIAVFSGLREFLEDVHLELSILHYVNRGANVQAHHQRVDGYCRPWTIANTEESPAGLPAAWEGIGYVMEGDRVNDGGERGMAYRNFHSLDESQ</sequence>
<feature type="region of interest" description="Disordered" evidence="1">
    <location>
        <begin position="1"/>
        <end position="22"/>
    </location>
</feature>
<gene>
    <name evidence="2" type="ORF">EVAR_33888_1</name>
</gene>
<reference evidence="2 3" key="1">
    <citation type="journal article" date="2019" name="Commun. Biol.">
        <title>The bagworm genome reveals a unique fibroin gene that provides high tensile strength.</title>
        <authorList>
            <person name="Kono N."/>
            <person name="Nakamura H."/>
            <person name="Ohtoshi R."/>
            <person name="Tomita M."/>
            <person name="Numata K."/>
            <person name="Arakawa K."/>
        </authorList>
    </citation>
    <scope>NUCLEOTIDE SEQUENCE [LARGE SCALE GENOMIC DNA]</scope>
</reference>
<protein>
    <submittedName>
        <fullName evidence="2">Uncharacterized protein</fullName>
    </submittedName>
</protein>
<evidence type="ECO:0000256" key="1">
    <source>
        <dbReference type="SAM" id="MobiDB-lite"/>
    </source>
</evidence>
<proteinExistence type="predicted"/>